<evidence type="ECO:0000313" key="2">
    <source>
        <dbReference type="EMBL" id="MBO3116108.1"/>
    </source>
</evidence>
<dbReference type="InterPro" id="IPR045749">
    <property type="entry name" value="DUF6090"/>
</dbReference>
<evidence type="ECO:0000313" key="3">
    <source>
        <dbReference type="Proteomes" id="UP000676776"/>
    </source>
</evidence>
<feature type="transmembrane region" description="Helical" evidence="1">
    <location>
        <begin position="21"/>
        <end position="42"/>
    </location>
</feature>
<proteinExistence type="predicted"/>
<dbReference type="EMBL" id="JAGEVF010000003">
    <property type="protein sequence ID" value="MBO3116108.1"/>
    <property type="molecule type" value="Genomic_DNA"/>
</dbReference>
<keyword evidence="1" id="KW-1133">Transmembrane helix</keyword>
<comment type="caution">
    <text evidence="2">The sequence shown here is derived from an EMBL/GenBank/DDBJ whole genome shotgun (WGS) entry which is preliminary data.</text>
</comment>
<accession>A0ABS3T042</accession>
<keyword evidence="3" id="KW-1185">Reference proteome</keyword>
<keyword evidence="1" id="KW-0472">Membrane</keyword>
<protein>
    <submittedName>
        <fullName evidence="2">Uncharacterized protein</fullName>
    </submittedName>
</protein>
<dbReference type="Proteomes" id="UP000676776">
    <property type="component" value="Unassembled WGS sequence"/>
</dbReference>
<gene>
    <name evidence="2" type="ORF">J4050_05080</name>
</gene>
<keyword evidence="1" id="KW-0812">Transmembrane</keyword>
<name>A0ABS3T042_9FLAO</name>
<reference evidence="2 3" key="1">
    <citation type="submission" date="2021-03" db="EMBL/GenBank/DDBJ databases">
        <title>Winogradskyella sp. nov., isolated from costal sediment.</title>
        <authorList>
            <person name="Gao C."/>
        </authorList>
    </citation>
    <scope>NUCLEOTIDE SEQUENCE [LARGE SCALE GENOMIC DNA]</scope>
    <source>
        <strain evidence="2 3">DF17</strain>
    </source>
</reference>
<dbReference type="Pfam" id="PF19578">
    <property type="entry name" value="DUF6090"/>
    <property type="match status" value="1"/>
</dbReference>
<sequence>MIKFFRHIRQQLIQENKMGKYFKYAVGEIVLVVIGILIALQINNWNEGNKDKKQEQVYLKNLKDDLKGIIESYNTANIVEDIILNQSSDIIRHYDLNQGFYNMDSILPKINDLTVRWGVIASPTTLVEMINSGQTKLIRNTNLRKDLVAFNEQLQLWSTNTINNNTNLVDNMIVPEIMKLGTLSLKGYSDEMEAIFNNYSYSKFIHSTDTSLSTISLDQLNKPEQKLNIINLINYRHTIASLQKGVNNSIINRVNELLKSVETELNND</sequence>
<evidence type="ECO:0000256" key="1">
    <source>
        <dbReference type="SAM" id="Phobius"/>
    </source>
</evidence>
<organism evidence="2 3">
    <name type="scientific">Winogradskyella pelagia</name>
    <dbReference type="NCBI Taxonomy" id="2819984"/>
    <lineage>
        <taxon>Bacteria</taxon>
        <taxon>Pseudomonadati</taxon>
        <taxon>Bacteroidota</taxon>
        <taxon>Flavobacteriia</taxon>
        <taxon>Flavobacteriales</taxon>
        <taxon>Flavobacteriaceae</taxon>
        <taxon>Winogradskyella</taxon>
    </lineage>
</organism>